<organism evidence="1 2">
    <name type="scientific">Pseudomonas phage PspYZU05</name>
    <dbReference type="NCBI Taxonomy" id="1983556"/>
    <lineage>
        <taxon>Viruses</taxon>
        <taxon>Duplodnaviria</taxon>
        <taxon>Heunggongvirae</taxon>
        <taxon>Uroviricota</taxon>
        <taxon>Caudoviricetes</taxon>
        <taxon>Pantevenvirales</taxon>
        <taxon>Straboviridae</taxon>
        <taxon>Jiangsuvirus</taxon>
        <taxon>Jiangsuvirus pspyzu05</taxon>
    </lineage>
</organism>
<sequence>MYLEQEFAYRAISYRPRFKQMPGSKFKLNCRCMICGDSAESEFKARFWIYEKNGRINVKCFNCDYSNSLIGYLREEDEDLYREYLIEKRKESGGERPKTVSPEYSKLILKESTENIKTELESKLEKYCQCLTDLPLNHPIVKYVQARHIPEKLFNRFYFTKDWRGFVNACSPGTYPDASGECRLVIPIWNADNVLESFQGRALVKDAKNKYITIKSHDNASKVYGCNLVKDGTVFVMEGPIDSMFIDNAIAITGGTLDLGEIPYANRRIFALDNEPRHPDTMKRLKRLIEAGEKVVLWDNWKIPGKDINDYIKNGATPESIVQYMVLNSFSGLIAKHRFAKYCKIVVR</sequence>
<dbReference type="HAMAP" id="MF_04157">
    <property type="entry name" value="PRIMASE_T4"/>
    <property type="match status" value="1"/>
</dbReference>
<dbReference type="InterPro" id="IPR046392">
    <property type="entry name" value="PRIMASE_T4"/>
</dbReference>
<name>A0A2U7N2I6_9CAUD</name>
<protein>
    <submittedName>
        <fullName evidence="1">DNA primase subunit</fullName>
    </submittedName>
</protein>
<keyword evidence="2" id="KW-1185">Reference proteome</keyword>
<proteinExistence type="inferred from homology"/>
<evidence type="ECO:0000313" key="2">
    <source>
        <dbReference type="Proteomes" id="UP000247773"/>
    </source>
</evidence>
<reference evidence="1 2" key="1">
    <citation type="submission" date="2017-04" db="EMBL/GenBank/DDBJ databases">
        <title>Isolation of lytic bacteriophages infecting Pseudomonas strains for biocontrol of fish and shrimp spoilage during chilled storage.</title>
        <authorList>
            <person name="Yang Z."/>
            <person name="Tao X."/>
            <person name="Gao L."/>
            <person name="Rao S."/>
        </authorList>
    </citation>
    <scope>NUCLEOTIDE SEQUENCE [LARGE SCALE GENOMIC DNA]</scope>
</reference>
<dbReference type="Proteomes" id="UP000247773">
    <property type="component" value="Genome"/>
</dbReference>
<gene>
    <name evidence="1" type="ORF">PspYZU05_63</name>
</gene>
<accession>A0A2U7N2I6</accession>
<dbReference type="EMBL" id="KY971610">
    <property type="protein sequence ID" value="ASD52015.1"/>
    <property type="molecule type" value="Genomic_DNA"/>
</dbReference>
<dbReference type="SUPFAM" id="SSF56731">
    <property type="entry name" value="DNA primase core"/>
    <property type="match status" value="1"/>
</dbReference>
<evidence type="ECO:0000313" key="1">
    <source>
        <dbReference type="EMBL" id="ASD52015.1"/>
    </source>
</evidence>